<feature type="domain" description="Type II secretion system protein GspF" evidence="9">
    <location>
        <begin position="69"/>
        <end position="192"/>
    </location>
</feature>
<evidence type="ECO:0000256" key="4">
    <source>
        <dbReference type="ARBA" id="ARBA00022519"/>
    </source>
</evidence>
<keyword evidence="5 8" id="KW-0812">Transmembrane</keyword>
<dbReference type="InterPro" id="IPR018076">
    <property type="entry name" value="T2SS_GspF_dom"/>
</dbReference>
<name>A0A1G1YGR4_9BACT</name>
<evidence type="ECO:0000313" key="11">
    <source>
        <dbReference type="Proteomes" id="UP000177376"/>
    </source>
</evidence>
<evidence type="ECO:0000256" key="7">
    <source>
        <dbReference type="ARBA" id="ARBA00023136"/>
    </source>
</evidence>
<keyword evidence="3" id="KW-1003">Cell membrane</keyword>
<dbReference type="PANTHER" id="PTHR30012">
    <property type="entry name" value="GENERAL SECRETION PATHWAY PROTEIN"/>
    <property type="match status" value="1"/>
</dbReference>
<gene>
    <name evidence="10" type="ORF">A3A02_04575</name>
</gene>
<evidence type="ECO:0000256" key="6">
    <source>
        <dbReference type="ARBA" id="ARBA00022989"/>
    </source>
</evidence>
<evidence type="ECO:0000256" key="3">
    <source>
        <dbReference type="ARBA" id="ARBA00022475"/>
    </source>
</evidence>
<evidence type="ECO:0000313" key="10">
    <source>
        <dbReference type="EMBL" id="OGY51434.1"/>
    </source>
</evidence>
<dbReference type="InterPro" id="IPR042094">
    <property type="entry name" value="T2SS_GspF_sf"/>
</dbReference>
<dbReference type="PANTHER" id="PTHR30012:SF0">
    <property type="entry name" value="TYPE II SECRETION SYSTEM PROTEIN F-RELATED"/>
    <property type="match status" value="1"/>
</dbReference>
<dbReference type="Pfam" id="PF00482">
    <property type="entry name" value="T2SSF"/>
    <property type="match status" value="2"/>
</dbReference>
<dbReference type="PRINTS" id="PR00812">
    <property type="entry name" value="BCTERIALGSPF"/>
</dbReference>
<keyword evidence="4" id="KW-0997">Cell inner membrane</keyword>
<dbReference type="AlphaFoldDB" id="A0A1G1YGR4"/>
<sequence length="403" mass="44944">MSLFFYKAKNTKGQLIEGLVEAASEDIVVNLLVEKNMSIIEIRRQSAKDFSGHLLSFLNRVKIREKVIFFRQLAVMIDANLPIVKALRILIKQTRNKYFKTVISNIADEVAGGAKLSQSMALFPNVFSDFYSNIVTSGETSGRLGEIMNYLADQQEKDYDLRSKIRGAMIYPAFILFGLLAVGLIMMIFVIPQMTQLLQESGTTLPLMTRWLIGFSNFFINYGYLTAILIAVAVSGFFLVINKTVAGRRLFDLFKIKTPIIGKILTDIYIVRITRSLNTLLRGGVPTAKSLRVVRKIVGNVIYEEMLAQTIKDVDEGSSLASSLVANEYLPVLVSQMVSVGEETGQLENVLDRITDFYTREIDNSIVNLSTLIEPIIMVFLGLAVGGFVAAVIMPMWQLSAAF</sequence>
<keyword evidence="7 8" id="KW-0472">Membrane</keyword>
<feature type="transmembrane region" description="Helical" evidence="8">
    <location>
        <begin position="376"/>
        <end position="397"/>
    </location>
</feature>
<comment type="subcellular location">
    <subcellularLocation>
        <location evidence="1">Cell inner membrane</location>
        <topology evidence="1">Multi-pass membrane protein</topology>
    </subcellularLocation>
</comment>
<comment type="similarity">
    <text evidence="2">Belongs to the GSP F family.</text>
</comment>
<comment type="caution">
    <text evidence="10">The sequence shown here is derived from an EMBL/GenBank/DDBJ whole genome shotgun (WGS) entry which is preliminary data.</text>
</comment>
<evidence type="ECO:0000256" key="8">
    <source>
        <dbReference type="SAM" id="Phobius"/>
    </source>
</evidence>
<feature type="transmembrane region" description="Helical" evidence="8">
    <location>
        <begin position="169"/>
        <end position="191"/>
    </location>
</feature>
<dbReference type="EMBL" id="MHIM01000036">
    <property type="protein sequence ID" value="OGY51434.1"/>
    <property type="molecule type" value="Genomic_DNA"/>
</dbReference>
<evidence type="ECO:0000256" key="2">
    <source>
        <dbReference type="ARBA" id="ARBA00005745"/>
    </source>
</evidence>
<proteinExistence type="inferred from homology"/>
<feature type="transmembrane region" description="Helical" evidence="8">
    <location>
        <begin position="211"/>
        <end position="241"/>
    </location>
</feature>
<evidence type="ECO:0000256" key="1">
    <source>
        <dbReference type="ARBA" id="ARBA00004429"/>
    </source>
</evidence>
<organism evidence="10 11">
    <name type="scientific">Candidatus Buchananbacteria bacterium RIFCSPLOWO2_01_FULL_39_33</name>
    <dbReference type="NCBI Taxonomy" id="1797543"/>
    <lineage>
        <taxon>Bacteria</taxon>
        <taxon>Candidatus Buchananiibacteriota</taxon>
    </lineage>
</organism>
<evidence type="ECO:0000256" key="5">
    <source>
        <dbReference type="ARBA" id="ARBA00022692"/>
    </source>
</evidence>
<dbReference type="Proteomes" id="UP000177376">
    <property type="component" value="Unassembled WGS sequence"/>
</dbReference>
<protein>
    <recommendedName>
        <fullName evidence="9">Type II secretion system protein GspF domain-containing protein</fullName>
    </recommendedName>
</protein>
<evidence type="ECO:0000259" key="9">
    <source>
        <dbReference type="Pfam" id="PF00482"/>
    </source>
</evidence>
<keyword evidence="6 8" id="KW-1133">Transmembrane helix</keyword>
<dbReference type="GO" id="GO:0005886">
    <property type="term" value="C:plasma membrane"/>
    <property type="evidence" value="ECO:0007669"/>
    <property type="project" value="UniProtKB-SubCell"/>
</dbReference>
<dbReference type="InterPro" id="IPR003004">
    <property type="entry name" value="GspF/PilC"/>
</dbReference>
<dbReference type="FunFam" id="1.20.81.30:FF:000001">
    <property type="entry name" value="Type II secretion system protein F"/>
    <property type="match status" value="2"/>
</dbReference>
<feature type="domain" description="Type II secretion system protein GspF" evidence="9">
    <location>
        <begin position="274"/>
        <end position="395"/>
    </location>
</feature>
<reference evidence="10 11" key="1">
    <citation type="journal article" date="2016" name="Nat. Commun.">
        <title>Thousands of microbial genomes shed light on interconnected biogeochemical processes in an aquifer system.</title>
        <authorList>
            <person name="Anantharaman K."/>
            <person name="Brown C.T."/>
            <person name="Hug L.A."/>
            <person name="Sharon I."/>
            <person name="Castelle C.J."/>
            <person name="Probst A.J."/>
            <person name="Thomas B.C."/>
            <person name="Singh A."/>
            <person name="Wilkins M.J."/>
            <person name="Karaoz U."/>
            <person name="Brodie E.L."/>
            <person name="Williams K.H."/>
            <person name="Hubbard S.S."/>
            <person name="Banfield J.F."/>
        </authorList>
    </citation>
    <scope>NUCLEOTIDE SEQUENCE [LARGE SCALE GENOMIC DNA]</scope>
</reference>
<dbReference type="Gene3D" id="1.20.81.30">
    <property type="entry name" value="Type II secretion system (T2SS), domain F"/>
    <property type="match status" value="2"/>
</dbReference>
<dbReference type="GO" id="GO:0015628">
    <property type="term" value="P:protein secretion by the type II secretion system"/>
    <property type="evidence" value="ECO:0007669"/>
    <property type="project" value="TreeGrafter"/>
</dbReference>
<accession>A0A1G1YGR4</accession>